<dbReference type="RefSeq" id="WP_129439838.1">
    <property type="nucleotide sequence ID" value="NZ_CP035492.1"/>
</dbReference>
<sequence length="222" mass="25350">MKTNTRKNMISKEVESVIHQHIRASSQARQNISATSCYQLICNQIHLMNENRNDLSKLKTPSFSTVYNRLRSFLKSQGSECSIEQENIDARDNDIQSSQLPELQKLEQFNHVYPKTKIVADGIEFVQPTVNRYPQITSQENIDDEINRRVSPFNHMEISRELMDLHLVDENSGKPVGRAVMTTILDVYSGVQSFVLEVDPPSNKGVMDALRRTIIEAKVNDS</sequence>
<reference evidence="1 2" key="1">
    <citation type="submission" date="2019-01" db="EMBL/GenBank/DDBJ databases">
        <title>Genome sequencing of strain FW100M-2.</title>
        <authorList>
            <person name="Heo J."/>
            <person name="Kim S.-J."/>
            <person name="Kim J.-S."/>
            <person name="Hong S.-B."/>
            <person name="Kwon S.-W."/>
        </authorList>
    </citation>
    <scope>NUCLEOTIDE SEQUENCE [LARGE SCALE GENOMIC DNA]</scope>
    <source>
        <strain evidence="1 2">FW100M-2</strain>
    </source>
</reference>
<dbReference type="KEGG" id="pprt:ET464_07950"/>
<evidence type="ECO:0000313" key="2">
    <source>
        <dbReference type="Proteomes" id="UP000293568"/>
    </source>
</evidence>
<accession>A0A4P6F037</accession>
<name>A0A4P6F037_9BACL</name>
<proteinExistence type="predicted"/>
<organism evidence="1 2">
    <name type="scientific">Paenibacillus protaetiae</name>
    <dbReference type="NCBI Taxonomy" id="2509456"/>
    <lineage>
        <taxon>Bacteria</taxon>
        <taxon>Bacillati</taxon>
        <taxon>Bacillota</taxon>
        <taxon>Bacilli</taxon>
        <taxon>Bacillales</taxon>
        <taxon>Paenibacillaceae</taxon>
        <taxon>Paenibacillus</taxon>
    </lineage>
</organism>
<dbReference type="EMBL" id="CP035492">
    <property type="protein sequence ID" value="QAY66347.1"/>
    <property type="molecule type" value="Genomic_DNA"/>
</dbReference>
<gene>
    <name evidence="1" type="ORF">ET464_07950</name>
</gene>
<protein>
    <submittedName>
        <fullName evidence="1">Uncharacterized protein</fullName>
    </submittedName>
</protein>
<dbReference type="AlphaFoldDB" id="A0A4P6F037"/>
<evidence type="ECO:0000313" key="1">
    <source>
        <dbReference type="EMBL" id="QAY66347.1"/>
    </source>
</evidence>
<dbReference type="Proteomes" id="UP000293568">
    <property type="component" value="Chromosome"/>
</dbReference>
<keyword evidence="2" id="KW-1185">Reference proteome</keyword>